<dbReference type="Proteomes" id="UP001321498">
    <property type="component" value="Chromosome"/>
</dbReference>
<dbReference type="RefSeq" id="WP_286277805.1">
    <property type="nucleotide sequence ID" value="NZ_AP027731.1"/>
</dbReference>
<proteinExistence type="predicted"/>
<evidence type="ECO:0000256" key="1">
    <source>
        <dbReference type="SAM" id="Phobius"/>
    </source>
</evidence>
<keyword evidence="1" id="KW-0472">Membrane</keyword>
<name>A0ABM8G832_9MICO</name>
<accession>A0ABM8G832</accession>
<sequence length="155" mass="16509">MRRVFQVVTVLLAASAALQLYFAAVGVFSSEENDPFALHTTNGRIVLPILVLLTILCAALAHAGRRTIWITVIVFVLLVFQTLFILIPSLIFGVEPGGDNVPAVATALMALHGINGGVIVALSGTLVERSTALAARRESHPRPVEAVPERDAVPH</sequence>
<reference evidence="3" key="1">
    <citation type="journal article" date="2019" name="Int. J. Syst. Evol. Microbiol.">
        <title>The Global Catalogue of Microorganisms (GCM) 10K type strain sequencing project: providing services to taxonomists for standard genome sequencing and annotation.</title>
        <authorList>
            <consortium name="The Broad Institute Genomics Platform"/>
            <consortium name="The Broad Institute Genome Sequencing Center for Infectious Disease"/>
            <person name="Wu L."/>
            <person name="Ma J."/>
        </authorList>
    </citation>
    <scope>NUCLEOTIDE SEQUENCE [LARGE SCALE GENOMIC DNA]</scope>
    <source>
        <strain evidence="3">NBRC 108725</strain>
    </source>
</reference>
<feature type="transmembrane region" description="Helical" evidence="1">
    <location>
        <begin position="103"/>
        <end position="127"/>
    </location>
</feature>
<protein>
    <submittedName>
        <fullName evidence="2">Uncharacterized protein</fullName>
    </submittedName>
</protein>
<keyword evidence="1" id="KW-0812">Transmembrane</keyword>
<evidence type="ECO:0000313" key="2">
    <source>
        <dbReference type="EMBL" id="BDZ44340.1"/>
    </source>
</evidence>
<keyword evidence="1" id="KW-1133">Transmembrane helix</keyword>
<dbReference type="Pfam" id="PF19728">
    <property type="entry name" value="DUF6220"/>
    <property type="match status" value="1"/>
</dbReference>
<evidence type="ECO:0000313" key="3">
    <source>
        <dbReference type="Proteomes" id="UP001321498"/>
    </source>
</evidence>
<organism evidence="2 3">
    <name type="scientific">Naasia aerilata</name>
    <dbReference type="NCBI Taxonomy" id="1162966"/>
    <lineage>
        <taxon>Bacteria</taxon>
        <taxon>Bacillati</taxon>
        <taxon>Actinomycetota</taxon>
        <taxon>Actinomycetes</taxon>
        <taxon>Micrococcales</taxon>
        <taxon>Microbacteriaceae</taxon>
        <taxon>Naasia</taxon>
    </lineage>
</organism>
<dbReference type="EMBL" id="AP027731">
    <property type="protein sequence ID" value="BDZ44340.1"/>
    <property type="molecule type" value="Genomic_DNA"/>
</dbReference>
<keyword evidence="3" id="KW-1185">Reference proteome</keyword>
<feature type="transmembrane region" description="Helical" evidence="1">
    <location>
        <begin position="68"/>
        <end position="91"/>
    </location>
</feature>
<feature type="transmembrane region" description="Helical" evidence="1">
    <location>
        <begin position="45"/>
        <end position="61"/>
    </location>
</feature>
<gene>
    <name evidence="2" type="ORF">GCM10025866_02490</name>
</gene>
<dbReference type="InterPro" id="IPR046192">
    <property type="entry name" value="DUF6220"/>
</dbReference>